<dbReference type="EMBL" id="BX649606">
    <property type="protein sequence ID" value="CAF32043.1"/>
    <property type="molecule type" value="Genomic_DNA"/>
</dbReference>
<proteinExistence type="predicted"/>
<sequence>MMICRDDPEVLHCSRGVRSTKFGKRIKRSKRLQVISMSKAGFWLAYHSAPPSELSLLSTSIFSRIRLMLKEPSILIKQIVIFLWLMRPRMILILSASNSLWKGRRPGYKANTQEDTSNPGPRGATFHPMPGTMNVRTAYTGLFCLVGRSPEDQGMGLQICIRLNCLTACHEVGPTIEDRQRENLPICSRLLFHKGLCGCCMEGIVCIVITKTVLWNYIHESNDAR</sequence>
<evidence type="ECO:0000256" key="1">
    <source>
        <dbReference type="SAM" id="MobiDB-lite"/>
    </source>
</evidence>
<organism evidence="2">
    <name type="scientific">Aspergillus fumigatus</name>
    <name type="common">Neosartorya fumigata</name>
    <dbReference type="NCBI Taxonomy" id="746128"/>
    <lineage>
        <taxon>Eukaryota</taxon>
        <taxon>Fungi</taxon>
        <taxon>Dikarya</taxon>
        <taxon>Ascomycota</taxon>
        <taxon>Pezizomycotina</taxon>
        <taxon>Eurotiomycetes</taxon>
        <taxon>Eurotiomycetidae</taxon>
        <taxon>Eurotiales</taxon>
        <taxon>Aspergillaceae</taxon>
        <taxon>Aspergillus</taxon>
        <taxon>Aspergillus subgen. Fumigati</taxon>
    </lineage>
</organism>
<gene>
    <name evidence="2" type="ORF">AfA6E3.115</name>
</gene>
<name>Q6MYG0_ASPFM</name>
<evidence type="ECO:0000313" key="2">
    <source>
        <dbReference type="EMBL" id="CAF32043.1"/>
    </source>
</evidence>
<feature type="region of interest" description="Disordered" evidence="1">
    <location>
        <begin position="107"/>
        <end position="127"/>
    </location>
</feature>
<protein>
    <submittedName>
        <fullName evidence="2">Uncharacterized protein</fullName>
    </submittedName>
</protein>
<dbReference type="AlphaFoldDB" id="Q6MYG0"/>
<accession>Q6MYG0</accession>
<reference evidence="2" key="1">
    <citation type="journal article" date="2004" name="Fungal Genet. Biol.">
        <title>Insight into the genome of Aspergillus fumigatus: analysis of a 922 kb region encompassing the nitrate assimilation gene cluster.</title>
        <authorList>
            <person name="Pain A."/>
            <person name="Woodward J."/>
            <person name="Quail M.A."/>
            <person name="Anderson M.J."/>
            <person name="Clark R."/>
            <person name="Collins M."/>
            <person name="Fosker N."/>
            <person name="Fraser A."/>
            <person name="Harris D."/>
            <person name="Larke N."/>
            <person name="Murphy L."/>
            <person name="Humphray S."/>
            <person name="O'Neil S."/>
            <person name="Pertea M."/>
            <person name="Price C."/>
            <person name="Rabbinowitsch E."/>
            <person name="Rajandream M-A."/>
            <person name="Salzberg S."/>
            <person name="Saunders D."/>
            <person name="Seegar K."/>
            <person name="Sharp S."/>
            <person name="Warren T."/>
            <person name="Denning D.W."/>
            <person name="Barrell B."/>
            <person name="Hall N."/>
        </authorList>
    </citation>
    <scope>NUCLEOTIDE SEQUENCE</scope>
</reference>
<feature type="compositionally biased region" description="Polar residues" evidence="1">
    <location>
        <begin position="110"/>
        <end position="119"/>
    </location>
</feature>